<evidence type="ECO:0000313" key="3">
    <source>
        <dbReference type="EMBL" id="QUI24017.1"/>
    </source>
</evidence>
<name>A0A8J8MLF0_9FIRM</name>
<keyword evidence="1" id="KW-0677">Repeat</keyword>
<evidence type="ECO:0000313" key="4">
    <source>
        <dbReference type="Proteomes" id="UP000683246"/>
    </source>
</evidence>
<feature type="domain" description="SLH" evidence="2">
    <location>
        <begin position="618"/>
        <end position="680"/>
    </location>
</feature>
<protein>
    <submittedName>
        <fullName evidence="3">S-layer homology domain-containing protein</fullName>
    </submittedName>
</protein>
<reference evidence="3" key="1">
    <citation type="submission" date="2020-07" db="EMBL/GenBank/DDBJ databases">
        <title>Vallitalea pronyensis genome.</title>
        <authorList>
            <person name="Postec A."/>
        </authorList>
    </citation>
    <scope>NUCLEOTIDE SEQUENCE</scope>
    <source>
        <strain evidence="3">FatNI3</strain>
    </source>
</reference>
<dbReference type="Pfam" id="PF16244">
    <property type="entry name" value="DUF4901"/>
    <property type="match status" value="1"/>
</dbReference>
<accession>A0A8J8MLF0</accession>
<dbReference type="AlphaFoldDB" id="A0A8J8MLF0"/>
<proteinExistence type="predicted"/>
<dbReference type="RefSeq" id="WP_212694708.1">
    <property type="nucleotide sequence ID" value="NZ_CP058649.1"/>
</dbReference>
<keyword evidence="4" id="KW-1185">Reference proteome</keyword>
<dbReference type="Proteomes" id="UP000683246">
    <property type="component" value="Chromosome"/>
</dbReference>
<evidence type="ECO:0000259" key="2">
    <source>
        <dbReference type="PROSITE" id="PS51272"/>
    </source>
</evidence>
<organism evidence="3 4">
    <name type="scientific">Vallitalea pronyensis</name>
    <dbReference type="NCBI Taxonomy" id="1348613"/>
    <lineage>
        <taxon>Bacteria</taxon>
        <taxon>Bacillati</taxon>
        <taxon>Bacillota</taxon>
        <taxon>Clostridia</taxon>
        <taxon>Lachnospirales</taxon>
        <taxon>Vallitaleaceae</taxon>
        <taxon>Vallitalea</taxon>
    </lineage>
</organism>
<dbReference type="EMBL" id="CP058649">
    <property type="protein sequence ID" value="QUI24017.1"/>
    <property type="molecule type" value="Genomic_DNA"/>
</dbReference>
<dbReference type="KEGG" id="vpy:HZI73_17705"/>
<gene>
    <name evidence="3" type="ORF">HZI73_17705</name>
</gene>
<dbReference type="PROSITE" id="PS51272">
    <property type="entry name" value="SLH"/>
    <property type="match status" value="2"/>
</dbReference>
<dbReference type="Pfam" id="PF00395">
    <property type="entry name" value="SLH"/>
    <property type="match status" value="1"/>
</dbReference>
<dbReference type="InterPro" id="IPR001119">
    <property type="entry name" value="SLH_dom"/>
</dbReference>
<feature type="domain" description="SLH" evidence="2">
    <location>
        <begin position="682"/>
        <end position="743"/>
    </location>
</feature>
<evidence type="ECO:0000256" key="1">
    <source>
        <dbReference type="ARBA" id="ARBA00022737"/>
    </source>
</evidence>
<dbReference type="InterPro" id="IPR032599">
    <property type="entry name" value="YcdB/YcdC_rep_domain"/>
</dbReference>
<sequence>MEFRKLNVFICGVLVVLGMIVPSYAKETFSGEKEVITQDQATLMTSEEAISFAKKAVKTYFDISINDTFKQNISPYNGFFYWEKIDKNESISIRIDESRQVLEANVNKIFNDKDINVPLFSFEEAKKKADHYMMEFFPKEYKTSHINLDLSQYDSDTHGYKIIYSRYVNDVYCMYNSITIVVNSISGEVSGFSKEWDHDLGTIEAVDHIISSKEAEKIFREHVKMELLYRPCQYDYNQPVEAIKLVYRPTIDKDYFIDAKNKKSPMNTINSNIDKEASSCDISLERKKSIYKAKSKRGLNPSVISSDRAKKVMKQYLQHVYKEPINIRDLELSESQDPPYEIWQATFQSGPITGTIDINAKTEMVEFISQFASEGPHDSDELLKPIFTWEEGYEKAVEVISTLYPDKIMELETKQHKPKPTEYDSCNYVYNHIGFGMIYDYTFKRSVNNIPFEDSYISISINSLDGTPDQCIIRWQDLEFPKMPLISDKEALDIFFETFKVQLVYDQLDTYSSENKRLAPRYITGLGLQNNYGYTGDIDASSGVVLDANGYQQVHNKKVFLEKIKGHPNQKALAIMNNISRLDIHYTDLQKEVTLIDVIRLLNVKDNLFDIITDSDFDELSFKNISPSHKYYRDVQNAVYCGMLDNTSTYLYLDRKITREQLAEIIVNYIDGQIDKYDDTFPAKVSDVSKINNKYKSHVAICVNEGIMSLDTKGAFRPKDSLTLEDAVAIIYDALVKLTLDNQ</sequence>